<dbReference type="Proteomes" id="UP001055811">
    <property type="component" value="Linkage Group LG02"/>
</dbReference>
<accession>A0ACB9GEN1</accession>
<protein>
    <submittedName>
        <fullName evidence="1">Uncharacterized protein</fullName>
    </submittedName>
</protein>
<proteinExistence type="predicted"/>
<gene>
    <name evidence="1" type="ORF">L2E82_11691</name>
</gene>
<sequence>MNLVPSPVNRKRSPSTDESAIVYGVSTFFHVVDWATDSPPPPLISFFTVTISKPSLNQQRWLLPPRLGMTTGTGQQFRRPGMVGYGPHGARFCDPDCDRSLFSLRLSKSDSRPNQVIAEDVLIGDVIDIQCSFQSF</sequence>
<reference evidence="1 2" key="2">
    <citation type="journal article" date="2022" name="Mol. Ecol. Resour.">
        <title>The genomes of chicory, endive, great burdock and yacon provide insights into Asteraceae paleo-polyploidization history and plant inulin production.</title>
        <authorList>
            <person name="Fan W."/>
            <person name="Wang S."/>
            <person name="Wang H."/>
            <person name="Wang A."/>
            <person name="Jiang F."/>
            <person name="Liu H."/>
            <person name="Zhao H."/>
            <person name="Xu D."/>
            <person name="Zhang Y."/>
        </authorList>
    </citation>
    <scope>NUCLEOTIDE SEQUENCE [LARGE SCALE GENOMIC DNA]</scope>
    <source>
        <strain evidence="2">cv. Punajuju</strain>
        <tissue evidence="1">Leaves</tissue>
    </source>
</reference>
<reference evidence="2" key="1">
    <citation type="journal article" date="2022" name="Mol. Ecol. Resour.">
        <title>The genomes of chicory, endive, great burdock and yacon provide insights into Asteraceae palaeo-polyploidization history and plant inulin production.</title>
        <authorList>
            <person name="Fan W."/>
            <person name="Wang S."/>
            <person name="Wang H."/>
            <person name="Wang A."/>
            <person name="Jiang F."/>
            <person name="Liu H."/>
            <person name="Zhao H."/>
            <person name="Xu D."/>
            <person name="Zhang Y."/>
        </authorList>
    </citation>
    <scope>NUCLEOTIDE SEQUENCE [LARGE SCALE GENOMIC DNA]</scope>
    <source>
        <strain evidence="2">cv. Punajuju</strain>
    </source>
</reference>
<evidence type="ECO:0000313" key="2">
    <source>
        <dbReference type="Proteomes" id="UP001055811"/>
    </source>
</evidence>
<organism evidence="1 2">
    <name type="scientific">Cichorium intybus</name>
    <name type="common">Chicory</name>
    <dbReference type="NCBI Taxonomy" id="13427"/>
    <lineage>
        <taxon>Eukaryota</taxon>
        <taxon>Viridiplantae</taxon>
        <taxon>Streptophyta</taxon>
        <taxon>Embryophyta</taxon>
        <taxon>Tracheophyta</taxon>
        <taxon>Spermatophyta</taxon>
        <taxon>Magnoliopsida</taxon>
        <taxon>eudicotyledons</taxon>
        <taxon>Gunneridae</taxon>
        <taxon>Pentapetalae</taxon>
        <taxon>asterids</taxon>
        <taxon>campanulids</taxon>
        <taxon>Asterales</taxon>
        <taxon>Asteraceae</taxon>
        <taxon>Cichorioideae</taxon>
        <taxon>Cichorieae</taxon>
        <taxon>Cichoriinae</taxon>
        <taxon>Cichorium</taxon>
    </lineage>
</organism>
<comment type="caution">
    <text evidence="1">The sequence shown here is derived from an EMBL/GenBank/DDBJ whole genome shotgun (WGS) entry which is preliminary data.</text>
</comment>
<name>A0ACB9GEN1_CICIN</name>
<dbReference type="EMBL" id="CM042010">
    <property type="protein sequence ID" value="KAI3781671.1"/>
    <property type="molecule type" value="Genomic_DNA"/>
</dbReference>
<keyword evidence="2" id="KW-1185">Reference proteome</keyword>
<evidence type="ECO:0000313" key="1">
    <source>
        <dbReference type="EMBL" id="KAI3781671.1"/>
    </source>
</evidence>